<accession>A0AAD7U2Z9</accession>
<proteinExistence type="predicted"/>
<organism evidence="2 3">
    <name type="scientific">Trametes cubensis</name>
    <dbReference type="NCBI Taxonomy" id="1111947"/>
    <lineage>
        <taxon>Eukaryota</taxon>
        <taxon>Fungi</taxon>
        <taxon>Dikarya</taxon>
        <taxon>Basidiomycota</taxon>
        <taxon>Agaricomycotina</taxon>
        <taxon>Agaricomycetes</taxon>
        <taxon>Polyporales</taxon>
        <taxon>Polyporaceae</taxon>
        <taxon>Trametes</taxon>
    </lineage>
</organism>
<name>A0AAD7U2Z9_9APHY</name>
<feature type="region of interest" description="Disordered" evidence="1">
    <location>
        <begin position="83"/>
        <end position="238"/>
    </location>
</feature>
<feature type="compositionally biased region" description="Pro residues" evidence="1">
    <location>
        <begin position="180"/>
        <end position="190"/>
    </location>
</feature>
<comment type="caution">
    <text evidence="2">The sequence shown here is derived from an EMBL/GenBank/DDBJ whole genome shotgun (WGS) entry which is preliminary data.</text>
</comment>
<evidence type="ECO:0000313" key="2">
    <source>
        <dbReference type="EMBL" id="KAJ8496578.1"/>
    </source>
</evidence>
<feature type="compositionally biased region" description="Low complexity" evidence="1">
    <location>
        <begin position="150"/>
        <end position="179"/>
    </location>
</feature>
<feature type="compositionally biased region" description="Basic residues" evidence="1">
    <location>
        <begin position="140"/>
        <end position="149"/>
    </location>
</feature>
<evidence type="ECO:0000313" key="3">
    <source>
        <dbReference type="Proteomes" id="UP001215151"/>
    </source>
</evidence>
<dbReference type="AlphaFoldDB" id="A0AAD7U2Z9"/>
<feature type="region of interest" description="Disordered" evidence="1">
    <location>
        <begin position="269"/>
        <end position="288"/>
    </location>
</feature>
<feature type="compositionally biased region" description="Basic and acidic residues" evidence="1">
    <location>
        <begin position="87"/>
        <end position="99"/>
    </location>
</feature>
<reference evidence="2" key="1">
    <citation type="submission" date="2022-11" db="EMBL/GenBank/DDBJ databases">
        <title>Genome Sequence of Cubamyces cubensis.</title>
        <authorList>
            <person name="Buettner E."/>
        </authorList>
    </citation>
    <scope>NUCLEOTIDE SEQUENCE</scope>
    <source>
        <strain evidence="2">MPL-01</strain>
    </source>
</reference>
<dbReference type="Proteomes" id="UP001215151">
    <property type="component" value="Unassembled WGS sequence"/>
</dbReference>
<gene>
    <name evidence="2" type="ORF">ONZ51_g1014</name>
</gene>
<feature type="region of interest" description="Disordered" evidence="1">
    <location>
        <begin position="1"/>
        <end position="26"/>
    </location>
</feature>
<sequence length="288" mass="31247">MRIRRAIGTPDSTYQRPEGIDPLQIGYQSSASTSSTYITQGPPRSLPDVPLNVDASATLSAFMFPAEHSLNLHLQHRYCTPPPMDPRFIDEPREKDDFPQYHGRHSYPSGYEETTLNQHPTAPDGSKNNPYVVEDDENARRHREARRQSAHSNKSESSGSHSSKSSSRQSSRAAPVRKVPAPPSRTPPALLPASSSSTSRTTRGGSSKGSSTPPNLTPIGKAKYQKTAADGYTPKAPSPLKQVAYAAGPRTNTPVSSAWYVPPRKHSTGSIVVAASESSSDSEYSDYE</sequence>
<keyword evidence="3" id="KW-1185">Reference proteome</keyword>
<evidence type="ECO:0000256" key="1">
    <source>
        <dbReference type="SAM" id="MobiDB-lite"/>
    </source>
</evidence>
<feature type="compositionally biased region" description="Low complexity" evidence="1">
    <location>
        <begin position="191"/>
        <end position="214"/>
    </location>
</feature>
<protein>
    <submittedName>
        <fullName evidence="2">Uncharacterized protein</fullName>
    </submittedName>
</protein>
<dbReference type="EMBL" id="JAPEVG010000013">
    <property type="protein sequence ID" value="KAJ8496578.1"/>
    <property type="molecule type" value="Genomic_DNA"/>
</dbReference>